<dbReference type="AlphaFoldDB" id="A0A1I1FD50"/>
<proteinExistence type="inferred from homology"/>
<keyword evidence="8" id="KW-1185">Reference proteome</keyword>
<reference evidence="7 8" key="1">
    <citation type="submission" date="2016-10" db="EMBL/GenBank/DDBJ databases">
        <authorList>
            <person name="de Groot N.N."/>
        </authorList>
    </citation>
    <scope>NUCLEOTIDE SEQUENCE [LARGE SCALE GENOMIC DNA]</scope>
    <source>
        <strain evidence="7 8">DSM 6059</strain>
    </source>
</reference>
<keyword evidence="4 7" id="KW-0808">Transferase</keyword>
<comment type="similarity">
    <text evidence="2">Belongs to the glycosyltransferase 28 family.</text>
</comment>
<accession>A0A1I1FD50</accession>
<sequence length="159" mass="17489">MILVTVGTQIPFDRLITLVDEWVSESGTKQEVIAQVGSSVYSSKNITIFQSVEPEQFETYINDCDFIISHAGMGSILTALRVKKPIVIFPRKAALGEHRNDHQLATARSFANVDGVYAVHDKEELFALLSKSSTLGGGVLKDSDDYKMLLSNVKNILVS</sequence>
<dbReference type="GO" id="GO:0016758">
    <property type="term" value="F:hexosyltransferase activity"/>
    <property type="evidence" value="ECO:0007669"/>
    <property type="project" value="InterPro"/>
</dbReference>
<feature type="domain" description="Glycosyl transferase family 28 C-terminal" evidence="6">
    <location>
        <begin position="1"/>
        <end position="130"/>
    </location>
</feature>
<protein>
    <submittedName>
        <fullName evidence="7">UDP-N-acetylglucosamine transferase subunit ALG13</fullName>
    </submittedName>
</protein>
<dbReference type="Proteomes" id="UP000198862">
    <property type="component" value="Unassembled WGS sequence"/>
</dbReference>
<dbReference type="STRING" id="1123010.SAMN02745724_00543"/>
<evidence type="ECO:0000256" key="5">
    <source>
        <dbReference type="ARBA" id="ARBA00022824"/>
    </source>
</evidence>
<keyword evidence="5" id="KW-0256">Endoplasmic reticulum</keyword>
<dbReference type="InterPro" id="IPR007235">
    <property type="entry name" value="Glyco_trans_28_C"/>
</dbReference>
<evidence type="ECO:0000256" key="2">
    <source>
        <dbReference type="ARBA" id="ARBA00006962"/>
    </source>
</evidence>
<evidence type="ECO:0000313" key="7">
    <source>
        <dbReference type="EMBL" id="SFB95638.1"/>
    </source>
</evidence>
<gene>
    <name evidence="7" type="ORF">SAMN02745724_00543</name>
</gene>
<organism evidence="7 8">
    <name type="scientific">Pseudoalteromonas denitrificans DSM 6059</name>
    <dbReference type="NCBI Taxonomy" id="1123010"/>
    <lineage>
        <taxon>Bacteria</taxon>
        <taxon>Pseudomonadati</taxon>
        <taxon>Pseudomonadota</taxon>
        <taxon>Gammaproteobacteria</taxon>
        <taxon>Alteromonadales</taxon>
        <taxon>Pseudoalteromonadaceae</taxon>
        <taxon>Pseudoalteromonas</taxon>
    </lineage>
</organism>
<dbReference type="PANTHER" id="PTHR12867:SF6">
    <property type="entry name" value="N-ACETYLGLUCOSAMINYLDIPHOSPHODOLICHOL N-ACETYLGLUCOSAMINYLTRANSFERASE"/>
    <property type="match status" value="1"/>
</dbReference>
<evidence type="ECO:0000256" key="1">
    <source>
        <dbReference type="ARBA" id="ARBA00004240"/>
    </source>
</evidence>
<keyword evidence="3" id="KW-0328">Glycosyltransferase</keyword>
<evidence type="ECO:0000313" key="8">
    <source>
        <dbReference type="Proteomes" id="UP000198862"/>
    </source>
</evidence>
<dbReference type="Pfam" id="PF04101">
    <property type="entry name" value="Glyco_tran_28_C"/>
    <property type="match status" value="1"/>
</dbReference>
<comment type="subcellular location">
    <subcellularLocation>
        <location evidence="1">Endoplasmic reticulum</location>
    </subcellularLocation>
</comment>
<dbReference type="OrthoDB" id="7186565at2"/>
<evidence type="ECO:0000256" key="4">
    <source>
        <dbReference type="ARBA" id="ARBA00022679"/>
    </source>
</evidence>
<dbReference type="GO" id="GO:0006488">
    <property type="term" value="P:dolichol-linked oligosaccharide biosynthetic process"/>
    <property type="evidence" value="ECO:0007669"/>
    <property type="project" value="InterPro"/>
</dbReference>
<dbReference type="RefSeq" id="WP_091979690.1">
    <property type="nucleotide sequence ID" value="NZ_FOLO01000003.1"/>
</dbReference>
<dbReference type="InterPro" id="IPR039042">
    <property type="entry name" value="Alg13-like"/>
</dbReference>
<dbReference type="EMBL" id="FOLO01000003">
    <property type="protein sequence ID" value="SFB95638.1"/>
    <property type="molecule type" value="Genomic_DNA"/>
</dbReference>
<name>A0A1I1FD50_9GAMM</name>
<dbReference type="PANTHER" id="PTHR12867">
    <property type="entry name" value="GLYCOSYL TRANSFERASE-RELATED"/>
    <property type="match status" value="1"/>
</dbReference>
<dbReference type="SUPFAM" id="SSF53756">
    <property type="entry name" value="UDP-Glycosyltransferase/glycogen phosphorylase"/>
    <property type="match status" value="1"/>
</dbReference>
<evidence type="ECO:0000256" key="3">
    <source>
        <dbReference type="ARBA" id="ARBA00022676"/>
    </source>
</evidence>
<dbReference type="Gene3D" id="3.40.50.2000">
    <property type="entry name" value="Glycogen Phosphorylase B"/>
    <property type="match status" value="1"/>
</dbReference>
<evidence type="ECO:0000259" key="6">
    <source>
        <dbReference type="Pfam" id="PF04101"/>
    </source>
</evidence>